<dbReference type="GO" id="GO:0003676">
    <property type="term" value="F:nucleic acid binding"/>
    <property type="evidence" value="ECO:0007669"/>
    <property type="project" value="InterPro"/>
</dbReference>
<reference evidence="2 3" key="1">
    <citation type="submission" date="2012-07" db="EMBL/GenBank/DDBJ databases">
        <title>The Genome Sequence of Actinomyces neuii subsp. anitratus BVS029A5.</title>
        <authorList>
            <consortium name="The Broad Institute Genome Sequencing Platform"/>
            <person name="Earl A."/>
            <person name="Ward D."/>
            <person name="Feldgarden M."/>
            <person name="Gevers D."/>
            <person name="Saerens B."/>
            <person name="Vaneechoutte M."/>
            <person name="Walker B."/>
            <person name="Young S.K."/>
            <person name="Zeng Q."/>
            <person name="Gargeya S."/>
            <person name="Fitzgerald M."/>
            <person name="Haas B."/>
            <person name="Abouelleil A."/>
            <person name="Alvarado L."/>
            <person name="Arachchi H.M."/>
            <person name="Berlin A."/>
            <person name="Chapman S.B."/>
            <person name="Goldberg J."/>
            <person name="Griggs A."/>
            <person name="Gujja S."/>
            <person name="Hansen M."/>
            <person name="Howarth C."/>
            <person name="Imamovic A."/>
            <person name="Larimer J."/>
            <person name="McCowen C."/>
            <person name="Montmayeur A."/>
            <person name="Murphy C."/>
            <person name="Neiman D."/>
            <person name="Pearson M."/>
            <person name="Priest M."/>
            <person name="Roberts A."/>
            <person name="Saif S."/>
            <person name="Shea T."/>
            <person name="Sisk P."/>
            <person name="Sykes S."/>
            <person name="Wortman J."/>
            <person name="Nusbaum C."/>
            <person name="Birren B."/>
        </authorList>
    </citation>
    <scope>NUCLEOTIDE SEQUENCE [LARGE SCALE GENOMIC DNA]</scope>
    <source>
        <strain evidence="2 3">BVS029A5</strain>
    </source>
</reference>
<dbReference type="GO" id="GO:0008270">
    <property type="term" value="F:zinc ion binding"/>
    <property type="evidence" value="ECO:0007669"/>
    <property type="project" value="InterPro"/>
</dbReference>
<dbReference type="OrthoDB" id="4413592at2"/>
<sequence length="91" mass="10307">MRAWTGKEKKRWGPLIIGTYGAKCWICGRPINLALKHPHKESFTIDHVRPRALGGSNSLANLRPAHLVCNSRKGKQVKVTRNPEDNSDFFK</sequence>
<keyword evidence="3" id="KW-1185">Reference proteome</keyword>
<dbReference type="InterPro" id="IPR003615">
    <property type="entry name" value="HNH_nuc"/>
</dbReference>
<feature type="domain" description="HNH nuclease" evidence="1">
    <location>
        <begin position="12"/>
        <end position="71"/>
    </location>
</feature>
<evidence type="ECO:0000259" key="1">
    <source>
        <dbReference type="SMART" id="SM00507"/>
    </source>
</evidence>
<dbReference type="AlphaFoldDB" id="K0YSS6"/>
<organism evidence="2 3">
    <name type="scientific">Winkia neuii BV029A5</name>
    <dbReference type="NCBI Taxonomy" id="888439"/>
    <lineage>
        <taxon>Bacteria</taxon>
        <taxon>Bacillati</taxon>
        <taxon>Actinomycetota</taxon>
        <taxon>Actinomycetes</taxon>
        <taxon>Actinomycetales</taxon>
        <taxon>Actinomycetaceae</taxon>
        <taxon>Winkia</taxon>
    </lineage>
</organism>
<dbReference type="CDD" id="cd00085">
    <property type="entry name" value="HNHc"/>
    <property type="match status" value="1"/>
</dbReference>
<protein>
    <recommendedName>
        <fullName evidence="1">HNH nuclease domain-containing protein</fullName>
    </recommendedName>
</protein>
<dbReference type="RefSeq" id="WP_004806630.1">
    <property type="nucleotide sequence ID" value="NZ_JH815215.1"/>
</dbReference>
<evidence type="ECO:0000313" key="3">
    <source>
        <dbReference type="Proteomes" id="UP000006075"/>
    </source>
</evidence>
<name>K0YSS6_9ACTO</name>
<dbReference type="InterPro" id="IPR002711">
    <property type="entry name" value="HNH"/>
</dbReference>
<accession>K0YSS6</accession>
<dbReference type="HOGENOM" id="CLU_2420419_0_0_11"/>
<dbReference type="Proteomes" id="UP000006075">
    <property type="component" value="Unassembled WGS sequence"/>
</dbReference>
<dbReference type="Gene3D" id="1.10.30.50">
    <property type="match status" value="1"/>
</dbReference>
<dbReference type="GO" id="GO:0004519">
    <property type="term" value="F:endonuclease activity"/>
    <property type="evidence" value="ECO:0007669"/>
    <property type="project" value="InterPro"/>
</dbReference>
<dbReference type="SMART" id="SM00507">
    <property type="entry name" value="HNHc"/>
    <property type="match status" value="1"/>
</dbReference>
<dbReference type="EMBL" id="AGWP01000005">
    <property type="protein sequence ID" value="EJZ86656.1"/>
    <property type="molecule type" value="Genomic_DNA"/>
</dbReference>
<evidence type="ECO:0000313" key="2">
    <source>
        <dbReference type="EMBL" id="EJZ86656.1"/>
    </source>
</evidence>
<gene>
    <name evidence="2" type="ORF">HMPREF9240_01030</name>
</gene>
<comment type="caution">
    <text evidence="2">The sequence shown here is derived from an EMBL/GenBank/DDBJ whole genome shotgun (WGS) entry which is preliminary data.</text>
</comment>
<proteinExistence type="predicted"/>
<dbReference type="Pfam" id="PF01844">
    <property type="entry name" value="HNH"/>
    <property type="match status" value="1"/>
</dbReference>